<dbReference type="GO" id="GO:0004252">
    <property type="term" value="F:serine-type endopeptidase activity"/>
    <property type="evidence" value="ECO:0007669"/>
    <property type="project" value="InterPro"/>
</dbReference>
<evidence type="ECO:0000256" key="4">
    <source>
        <dbReference type="ARBA" id="ARBA00019232"/>
    </source>
</evidence>
<sequence length="620" mass="71627">MAKKIEKAKLKKVSNEQVEKSNTEPEQGKSRHNEMRDTIESIIIALVFAFVFRAYSAEAFVIPTGSMAPTLYGRHKELHCAECGVKYAVGASDELVEKSEYYLPDNKVTGAFCPNCRYYTNLQDAMPFTGDRIIVNKFPFDYGDPGRWDVIVFKYPEASQTNYIKRLVGLPGEELQISRGDVYARKNEKEPFQILRKDNLNKQLTVQQLVYDDDYPPREILEYGWPERWSPMQQVKPVETRFEDLKQSTWELDRETRAYQFKGIAGKAEKLEWLRYRHIVPRQSEWALLQENPELFTQTMLSSPPQSRLISDYTAYNNYSGGSSSGAFTYDAAFWVGDLTLSFDVEIQSEAGELLVELMRGDRHFRVRFDVKTGQAKLYFVEDFPNPEPVETELTTVETELKGKGGYSVMLANVDQRLCLWVNGSEVDLGTATQYQPPVSPAPREGDLAPAGITGVGIEFTVSHLMLQRDIYYRADEYYQNQEYSGDRRHLWELLWDPAAWSRQYEDHRQQVRFDKMSDEEFFVLGDNSARSADSRLWGNSRQAEHRHAVPRSALVGKAFMIYWPHGIPFMNDGRGYSPTAGPLKRFFYHQTRPGVYPDDPYAKLSIPFYPNFSRMKRIR</sequence>
<dbReference type="PROSITE" id="PS00761">
    <property type="entry name" value="SPASE_I_3"/>
    <property type="match status" value="1"/>
</dbReference>
<comment type="catalytic activity">
    <reaction evidence="1 7">
        <text>Cleavage of hydrophobic, N-terminal signal or leader sequences from secreted and periplasmic proteins.</text>
        <dbReference type="EC" id="3.4.21.89"/>
    </reaction>
</comment>
<evidence type="ECO:0000256" key="2">
    <source>
        <dbReference type="ARBA" id="ARBA00009370"/>
    </source>
</evidence>
<comment type="similarity">
    <text evidence="2 7">Belongs to the peptidase S26 family.</text>
</comment>
<evidence type="ECO:0000259" key="9">
    <source>
        <dbReference type="Pfam" id="PF10502"/>
    </source>
</evidence>
<organism evidence="10 11">
    <name type="scientific">Gimesia algae</name>
    <dbReference type="NCBI Taxonomy" id="2527971"/>
    <lineage>
        <taxon>Bacteria</taxon>
        <taxon>Pseudomonadati</taxon>
        <taxon>Planctomycetota</taxon>
        <taxon>Planctomycetia</taxon>
        <taxon>Planctomycetales</taxon>
        <taxon>Planctomycetaceae</taxon>
        <taxon>Gimesia</taxon>
    </lineage>
</organism>
<dbReference type="InterPro" id="IPR019757">
    <property type="entry name" value="Pept_S26A_signal_pept_1_Lys-AS"/>
</dbReference>
<keyword evidence="5 7" id="KW-0378">Hydrolase</keyword>
<dbReference type="PROSITE" id="PS00760">
    <property type="entry name" value="SPASE_I_2"/>
    <property type="match status" value="1"/>
</dbReference>
<dbReference type="InterPro" id="IPR036286">
    <property type="entry name" value="LexA/Signal_pep-like_sf"/>
</dbReference>
<evidence type="ECO:0000313" key="11">
    <source>
        <dbReference type="Proteomes" id="UP000316855"/>
    </source>
</evidence>
<dbReference type="InterPro" id="IPR000223">
    <property type="entry name" value="Pept_S26A_signal_pept_1"/>
</dbReference>
<dbReference type="PANTHER" id="PTHR43390">
    <property type="entry name" value="SIGNAL PEPTIDASE I"/>
    <property type="match status" value="1"/>
</dbReference>
<dbReference type="NCBIfam" id="TIGR02227">
    <property type="entry name" value="sigpep_I_bact"/>
    <property type="match status" value="1"/>
</dbReference>
<evidence type="ECO:0000256" key="6">
    <source>
        <dbReference type="PIRSR" id="PIRSR600223-1"/>
    </source>
</evidence>
<protein>
    <recommendedName>
        <fullName evidence="4 7">Signal peptidase I</fullName>
        <ecNumber evidence="3 7">3.4.21.89</ecNumber>
    </recommendedName>
</protein>
<dbReference type="RefSeq" id="WP_145232007.1">
    <property type="nucleotide sequence ID" value="NZ_CP036343.1"/>
</dbReference>
<keyword evidence="7" id="KW-0472">Membrane</keyword>
<dbReference type="AlphaFoldDB" id="A0A517VMD2"/>
<reference evidence="10 11" key="1">
    <citation type="submission" date="2019-02" db="EMBL/GenBank/DDBJ databases">
        <title>Deep-cultivation of Planctomycetes and their phenomic and genomic characterization uncovers novel biology.</title>
        <authorList>
            <person name="Wiegand S."/>
            <person name="Jogler M."/>
            <person name="Boedeker C."/>
            <person name="Pinto D."/>
            <person name="Vollmers J."/>
            <person name="Rivas-Marin E."/>
            <person name="Kohn T."/>
            <person name="Peeters S.H."/>
            <person name="Heuer A."/>
            <person name="Rast P."/>
            <person name="Oberbeckmann S."/>
            <person name="Bunk B."/>
            <person name="Jeske O."/>
            <person name="Meyerdierks A."/>
            <person name="Storesund J.E."/>
            <person name="Kallscheuer N."/>
            <person name="Luecker S."/>
            <person name="Lage O.M."/>
            <person name="Pohl T."/>
            <person name="Merkel B.J."/>
            <person name="Hornburger P."/>
            <person name="Mueller R.-W."/>
            <person name="Bruemmer F."/>
            <person name="Labrenz M."/>
            <person name="Spormann A.M."/>
            <person name="Op den Camp H."/>
            <person name="Overmann J."/>
            <person name="Amann R."/>
            <person name="Jetten M.S.M."/>
            <person name="Mascher T."/>
            <person name="Medema M.H."/>
            <person name="Devos D.P."/>
            <person name="Kaster A.-K."/>
            <person name="Ovreas L."/>
            <person name="Rohde M."/>
            <person name="Galperin M.Y."/>
            <person name="Jogler C."/>
        </authorList>
    </citation>
    <scope>NUCLEOTIDE SEQUENCE [LARGE SCALE GENOMIC DNA]</scope>
    <source>
        <strain evidence="10 11">Pan161</strain>
    </source>
</reference>
<feature type="transmembrane region" description="Helical" evidence="7">
    <location>
        <begin position="38"/>
        <end position="56"/>
    </location>
</feature>
<dbReference type="GO" id="GO:0016020">
    <property type="term" value="C:membrane"/>
    <property type="evidence" value="ECO:0007669"/>
    <property type="project" value="UniProtKB-SubCell"/>
</dbReference>
<dbReference type="OrthoDB" id="9802919at2"/>
<accession>A0A517VMD2</accession>
<gene>
    <name evidence="10" type="ORF">Pan161_57520</name>
</gene>
<feature type="active site" evidence="6">
    <location>
        <position position="66"/>
    </location>
</feature>
<dbReference type="Gene3D" id="2.10.109.10">
    <property type="entry name" value="Umud Fragment, subunit A"/>
    <property type="match status" value="2"/>
</dbReference>
<feature type="region of interest" description="Disordered" evidence="8">
    <location>
        <begin position="1"/>
        <end position="33"/>
    </location>
</feature>
<dbReference type="Pfam" id="PF10502">
    <property type="entry name" value="Peptidase_S26"/>
    <property type="match status" value="2"/>
</dbReference>
<dbReference type="PANTHER" id="PTHR43390:SF1">
    <property type="entry name" value="CHLOROPLAST PROCESSING PEPTIDASE"/>
    <property type="match status" value="1"/>
</dbReference>
<keyword evidence="7" id="KW-1133">Transmembrane helix</keyword>
<evidence type="ECO:0000256" key="3">
    <source>
        <dbReference type="ARBA" id="ARBA00013208"/>
    </source>
</evidence>
<dbReference type="CDD" id="cd06530">
    <property type="entry name" value="S26_SPase_I"/>
    <property type="match status" value="2"/>
</dbReference>
<dbReference type="PRINTS" id="PR00727">
    <property type="entry name" value="LEADERPTASE"/>
</dbReference>
<dbReference type="EC" id="3.4.21.89" evidence="3 7"/>
<comment type="subcellular location">
    <subcellularLocation>
        <location evidence="7">Membrane</location>
        <topology evidence="7">Single-pass type II membrane protein</topology>
    </subcellularLocation>
</comment>
<dbReference type="SUPFAM" id="SSF51306">
    <property type="entry name" value="LexA/Signal peptidase"/>
    <property type="match status" value="2"/>
</dbReference>
<evidence type="ECO:0000313" key="10">
    <source>
        <dbReference type="EMBL" id="QDT94060.1"/>
    </source>
</evidence>
<feature type="domain" description="Peptidase S26" evidence="9">
    <location>
        <begin position="513"/>
        <end position="564"/>
    </location>
</feature>
<proteinExistence type="inferred from homology"/>
<name>A0A517VMD2_9PLAN</name>
<dbReference type="GO" id="GO:0009003">
    <property type="term" value="F:signal peptidase activity"/>
    <property type="evidence" value="ECO:0007669"/>
    <property type="project" value="UniProtKB-EC"/>
</dbReference>
<dbReference type="KEGG" id="gax:Pan161_57520"/>
<keyword evidence="7" id="KW-0645">Protease</keyword>
<evidence type="ECO:0000256" key="7">
    <source>
        <dbReference type="RuleBase" id="RU362042"/>
    </source>
</evidence>
<keyword evidence="11" id="KW-1185">Reference proteome</keyword>
<dbReference type="InterPro" id="IPR019533">
    <property type="entry name" value="Peptidase_S26"/>
</dbReference>
<dbReference type="GO" id="GO:0006465">
    <property type="term" value="P:signal peptide processing"/>
    <property type="evidence" value="ECO:0007669"/>
    <property type="project" value="InterPro"/>
</dbReference>
<dbReference type="EMBL" id="CP036343">
    <property type="protein sequence ID" value="QDT94060.1"/>
    <property type="molecule type" value="Genomic_DNA"/>
</dbReference>
<feature type="active site" evidence="6">
    <location>
        <position position="165"/>
    </location>
</feature>
<evidence type="ECO:0000256" key="5">
    <source>
        <dbReference type="ARBA" id="ARBA00022801"/>
    </source>
</evidence>
<evidence type="ECO:0000256" key="1">
    <source>
        <dbReference type="ARBA" id="ARBA00000677"/>
    </source>
</evidence>
<dbReference type="Proteomes" id="UP000316855">
    <property type="component" value="Chromosome"/>
</dbReference>
<keyword evidence="7" id="KW-0812">Transmembrane</keyword>
<evidence type="ECO:0000256" key="8">
    <source>
        <dbReference type="SAM" id="MobiDB-lite"/>
    </source>
</evidence>
<feature type="domain" description="Peptidase S26" evidence="9">
    <location>
        <begin position="129"/>
        <end position="195"/>
    </location>
</feature>
<dbReference type="InterPro" id="IPR019758">
    <property type="entry name" value="Pept_S26A_signal_pept_1_CS"/>
</dbReference>